<dbReference type="InterPro" id="IPR050177">
    <property type="entry name" value="Lipid_A_modif_metabolic_enz"/>
</dbReference>
<evidence type="ECO:0000313" key="2">
    <source>
        <dbReference type="EMBL" id="OSJ01673.1"/>
    </source>
</evidence>
<dbReference type="EMBL" id="NAFI01000190">
    <property type="protein sequence ID" value="OSJ01673.1"/>
    <property type="molecule type" value="Genomic_DNA"/>
</dbReference>
<gene>
    <name evidence="3" type="ORF">BST63_09350</name>
    <name evidence="2" type="ORF">BSZ18_38355</name>
</gene>
<dbReference type="Proteomes" id="UP000193553">
    <property type="component" value="Unassembled WGS sequence"/>
</dbReference>
<evidence type="ECO:0000313" key="5">
    <source>
        <dbReference type="Proteomes" id="UP000193884"/>
    </source>
</evidence>
<dbReference type="PANTHER" id="PTHR43245">
    <property type="entry name" value="BIFUNCTIONAL POLYMYXIN RESISTANCE PROTEIN ARNA"/>
    <property type="match status" value="1"/>
</dbReference>
<feature type="domain" description="NAD-dependent epimerase/dehydratase" evidence="1">
    <location>
        <begin position="172"/>
        <end position="278"/>
    </location>
</feature>
<comment type="caution">
    <text evidence="2">The sequence shown here is derived from an EMBL/GenBank/DDBJ whole genome shotgun (WGS) entry which is preliminary data.</text>
</comment>
<dbReference type="OrthoDB" id="9801785at2"/>
<dbReference type="EMBL" id="NAFK01000147">
    <property type="protein sequence ID" value="OSJ31626.1"/>
    <property type="molecule type" value="Genomic_DNA"/>
</dbReference>
<proteinExistence type="predicted"/>
<dbReference type="InterPro" id="IPR036291">
    <property type="entry name" value="NAD(P)-bd_dom_sf"/>
</dbReference>
<dbReference type="RefSeq" id="WP_085361001.1">
    <property type="nucleotide sequence ID" value="NZ_NAFC01000168.1"/>
</dbReference>
<dbReference type="SUPFAM" id="SSF51735">
    <property type="entry name" value="NAD(P)-binding Rossmann-fold domains"/>
    <property type="match status" value="1"/>
</dbReference>
<reference evidence="4 5" key="1">
    <citation type="submission" date="2017-03" db="EMBL/GenBank/DDBJ databases">
        <title>Whole genome sequences of fourteen strains of Bradyrhizobium canariense and one strain of Bradyrhizobium japonicum isolated from Lupinus (Papilionoideae: Genisteae) species in Algeria.</title>
        <authorList>
            <person name="Crovadore J."/>
            <person name="Chekireb D."/>
            <person name="Brachmann A."/>
            <person name="Chablais R."/>
            <person name="Cochard B."/>
            <person name="Lefort F."/>
        </authorList>
    </citation>
    <scope>NUCLEOTIDE SEQUENCE [LARGE SCALE GENOMIC DNA]</scope>
    <source>
        <strain evidence="2 4">UBMA195</strain>
        <strain evidence="3 5">UBMAN05</strain>
    </source>
</reference>
<evidence type="ECO:0000259" key="1">
    <source>
        <dbReference type="Pfam" id="PF01370"/>
    </source>
</evidence>
<dbReference type="AlphaFoldDB" id="A0A1X3FCV1"/>
<feature type="domain" description="NAD-dependent epimerase/dehydratase" evidence="1">
    <location>
        <begin position="4"/>
        <end position="131"/>
    </location>
</feature>
<dbReference type="Proteomes" id="UP000193884">
    <property type="component" value="Unassembled WGS sequence"/>
</dbReference>
<accession>A0A1X3FCV1</accession>
<dbReference type="Pfam" id="PF01370">
    <property type="entry name" value="Epimerase"/>
    <property type="match status" value="2"/>
</dbReference>
<organism evidence="2 4">
    <name type="scientific">Bradyrhizobium canariense</name>
    <dbReference type="NCBI Taxonomy" id="255045"/>
    <lineage>
        <taxon>Bacteria</taxon>
        <taxon>Pseudomonadati</taxon>
        <taxon>Pseudomonadota</taxon>
        <taxon>Alphaproteobacteria</taxon>
        <taxon>Hyphomicrobiales</taxon>
        <taxon>Nitrobacteraceae</taxon>
        <taxon>Bradyrhizobium</taxon>
    </lineage>
</organism>
<protein>
    <submittedName>
        <fullName evidence="2">Nucleoside-diphosphate-sugar epimerase</fullName>
    </submittedName>
</protein>
<name>A0A1X3FCV1_9BRAD</name>
<dbReference type="PANTHER" id="PTHR43245:SF13">
    <property type="entry name" value="UDP-D-APIOSE_UDP-D-XYLOSE SYNTHASE 2"/>
    <property type="match status" value="1"/>
</dbReference>
<evidence type="ECO:0000313" key="3">
    <source>
        <dbReference type="EMBL" id="OSJ31626.1"/>
    </source>
</evidence>
<evidence type="ECO:0000313" key="4">
    <source>
        <dbReference type="Proteomes" id="UP000193553"/>
    </source>
</evidence>
<sequence length="370" mass="40446">MTRVLITGGAGFIGSHAADELLAAGYEVRLLDNLSPQVHGGNRQRPAYLAKDAELVVGDVTDALAVDHALRGTDMVLHLASAVGVGQSMYDIEPYVRTNELGTAVLLQALSKRPVARLVVASSMSIYGEGLYRSADQSVVACEERAVEQLRRGDWELRDAAGNPLDPVPTPETKQPSLSSIYALNKYAQERMCLITGKAYGIPTVALRFFNAFGPRQALSNPYTGVLAIFAARLLNGRPPLVFEDGRQRRDFVHVHDVARACRMALEAEHAQDVFNVGSGQSRTILSVAEDLAEVMGRRDIAPELTRKYRAGDIRHCFADMGKSRDVLGFEPRVAFRDGLEELAEYLADQIADDQAERATKELQQRGLVA</sequence>
<dbReference type="InterPro" id="IPR001509">
    <property type="entry name" value="Epimerase_deHydtase"/>
</dbReference>
<keyword evidence="5" id="KW-1185">Reference proteome</keyword>
<dbReference type="Gene3D" id="3.40.50.720">
    <property type="entry name" value="NAD(P)-binding Rossmann-like Domain"/>
    <property type="match status" value="1"/>
</dbReference>